<sequence>MSVLAVGTLVFYISLTDGGPSIGEVLFVFLWVSVPTTVAYEVARRWL</sequence>
<protein>
    <submittedName>
        <fullName evidence="2">Uncharacterized protein</fullName>
    </submittedName>
</protein>
<comment type="caution">
    <text evidence="2">The sequence shown here is derived from an EMBL/GenBank/DDBJ whole genome shotgun (WGS) entry which is preliminary data.</text>
</comment>
<keyword evidence="1" id="KW-0812">Transmembrane</keyword>
<name>J3JH21_9EURY</name>
<keyword evidence="1" id="KW-1133">Transmembrane helix</keyword>
<proteinExistence type="predicted"/>
<dbReference type="EMBL" id="ALJD01000003">
    <property type="protein sequence ID" value="EJN60606.1"/>
    <property type="molecule type" value="Genomic_DNA"/>
</dbReference>
<evidence type="ECO:0000313" key="2">
    <source>
        <dbReference type="EMBL" id="EJN60606.1"/>
    </source>
</evidence>
<gene>
    <name evidence="2" type="ORF">HSB1_12090</name>
</gene>
<feature type="transmembrane region" description="Helical" evidence="1">
    <location>
        <begin position="26"/>
        <end position="43"/>
    </location>
</feature>
<accession>J3JH21</accession>
<keyword evidence="1" id="KW-0472">Membrane</keyword>
<evidence type="ECO:0000256" key="1">
    <source>
        <dbReference type="SAM" id="Phobius"/>
    </source>
</evidence>
<dbReference type="Proteomes" id="UP000007813">
    <property type="component" value="Unassembled WGS sequence"/>
</dbReference>
<dbReference type="AlphaFoldDB" id="J3JH21"/>
<evidence type="ECO:0000313" key="3">
    <source>
        <dbReference type="Proteomes" id="UP000007813"/>
    </source>
</evidence>
<organism evidence="2 3">
    <name type="scientific">Halogranum salarium B-1</name>
    <dbReference type="NCBI Taxonomy" id="1210908"/>
    <lineage>
        <taxon>Archaea</taxon>
        <taxon>Methanobacteriati</taxon>
        <taxon>Methanobacteriota</taxon>
        <taxon>Stenosarchaea group</taxon>
        <taxon>Halobacteria</taxon>
        <taxon>Halobacteriales</taxon>
        <taxon>Haloferacaceae</taxon>
    </lineage>
</organism>
<reference evidence="2 3" key="1">
    <citation type="journal article" date="2012" name="J. Bacteriol.">
        <title>Draft Genome Sequence of the Extremely Halophilic Archaeon Halogranum salarium B-1T.</title>
        <authorList>
            <person name="Kim K.K."/>
            <person name="Lee K.C."/>
            <person name="Lee J.S."/>
        </authorList>
    </citation>
    <scope>NUCLEOTIDE SEQUENCE [LARGE SCALE GENOMIC DNA]</scope>
    <source>
        <strain evidence="2 3">B-1</strain>
    </source>
</reference>